<dbReference type="EMBL" id="DVNH01000019">
    <property type="protein sequence ID" value="HIU51516.1"/>
    <property type="molecule type" value="Genomic_DNA"/>
</dbReference>
<evidence type="ECO:0000313" key="14">
    <source>
        <dbReference type="Proteomes" id="UP000824093"/>
    </source>
</evidence>
<reference evidence="13" key="1">
    <citation type="submission" date="2020-10" db="EMBL/GenBank/DDBJ databases">
        <authorList>
            <person name="Gilroy R."/>
        </authorList>
    </citation>
    <scope>NUCLEOTIDE SEQUENCE</scope>
    <source>
        <strain evidence="13">CHK195-15760</strain>
    </source>
</reference>
<dbReference type="PANTHER" id="PTHR42701:SF1">
    <property type="entry name" value="IMIDAZOLE GLYCEROL PHOSPHATE SYNTHASE SUBUNIT HISH"/>
    <property type="match status" value="1"/>
</dbReference>
<evidence type="ECO:0000256" key="11">
    <source>
        <dbReference type="PIRSR" id="PIRSR000495-1"/>
    </source>
</evidence>
<proteinExistence type="inferred from homology"/>
<dbReference type="InterPro" id="IPR010139">
    <property type="entry name" value="Imidazole-glycPsynth_HisH"/>
</dbReference>
<dbReference type="EC" id="4.3.2.10" evidence="10"/>
<keyword evidence="4 10" id="KW-0378">Hydrolase</keyword>
<evidence type="ECO:0000313" key="13">
    <source>
        <dbReference type="EMBL" id="HIU51516.1"/>
    </source>
</evidence>
<feature type="active site" description="Nucleophile" evidence="10 11">
    <location>
        <position position="79"/>
    </location>
</feature>
<reference evidence="13" key="2">
    <citation type="journal article" date="2021" name="PeerJ">
        <title>Extensive microbial diversity within the chicken gut microbiome revealed by metagenomics and culture.</title>
        <authorList>
            <person name="Gilroy R."/>
            <person name="Ravi A."/>
            <person name="Getino M."/>
            <person name="Pursley I."/>
            <person name="Horton D.L."/>
            <person name="Alikhan N.F."/>
            <person name="Baker D."/>
            <person name="Gharbi K."/>
            <person name="Hall N."/>
            <person name="Watson M."/>
            <person name="Adriaenssens E.M."/>
            <person name="Foster-Nyarko E."/>
            <person name="Jarju S."/>
            <person name="Secka A."/>
            <person name="Antonio M."/>
            <person name="Oren A."/>
            <person name="Chaudhuri R.R."/>
            <person name="La Ragione R."/>
            <person name="Hildebrand F."/>
            <person name="Pallen M.J."/>
        </authorList>
    </citation>
    <scope>NUCLEOTIDE SEQUENCE</scope>
    <source>
        <strain evidence="13">CHK195-15760</strain>
    </source>
</reference>
<evidence type="ECO:0000256" key="2">
    <source>
        <dbReference type="ARBA" id="ARBA00011152"/>
    </source>
</evidence>
<accession>A0A9D1S949</accession>
<dbReference type="PROSITE" id="PS51273">
    <property type="entry name" value="GATASE_TYPE_1"/>
    <property type="match status" value="1"/>
</dbReference>
<dbReference type="AlphaFoldDB" id="A0A9D1S949"/>
<keyword evidence="6 10" id="KW-0368">Histidine biosynthesis</keyword>
<keyword evidence="3 10" id="KW-0028">Amino-acid biosynthesis</keyword>
<dbReference type="CDD" id="cd01748">
    <property type="entry name" value="GATase1_IGP_Synthase"/>
    <property type="match status" value="1"/>
</dbReference>
<dbReference type="PROSITE" id="PS51274">
    <property type="entry name" value="GATASE_COBBQ"/>
    <property type="match status" value="1"/>
</dbReference>
<dbReference type="EC" id="3.5.1.2" evidence="10"/>
<dbReference type="PIRSF" id="PIRSF000495">
    <property type="entry name" value="Amidotransf_hisH"/>
    <property type="match status" value="1"/>
</dbReference>
<comment type="subcellular location">
    <subcellularLocation>
        <location evidence="10">Cytoplasm</location>
    </subcellularLocation>
</comment>
<comment type="subunit">
    <text evidence="2 10">Heterodimer of HisH and HisF.</text>
</comment>
<dbReference type="GO" id="GO:0000107">
    <property type="term" value="F:imidazoleglycerol-phosphate synthase activity"/>
    <property type="evidence" value="ECO:0007669"/>
    <property type="project" value="UniProtKB-UniRule"/>
</dbReference>
<dbReference type="Gene3D" id="3.40.50.880">
    <property type="match status" value="1"/>
</dbReference>
<dbReference type="PANTHER" id="PTHR42701">
    <property type="entry name" value="IMIDAZOLE GLYCEROL PHOSPHATE SYNTHASE SUBUNIT HISH"/>
    <property type="match status" value="1"/>
</dbReference>
<keyword evidence="10" id="KW-0963">Cytoplasm</keyword>
<dbReference type="HAMAP" id="MF_00278">
    <property type="entry name" value="HisH"/>
    <property type="match status" value="1"/>
</dbReference>
<evidence type="ECO:0000256" key="10">
    <source>
        <dbReference type="HAMAP-Rule" id="MF_00278"/>
    </source>
</evidence>
<dbReference type="GO" id="GO:0005737">
    <property type="term" value="C:cytoplasm"/>
    <property type="evidence" value="ECO:0007669"/>
    <property type="project" value="UniProtKB-SubCell"/>
</dbReference>
<dbReference type="InterPro" id="IPR017926">
    <property type="entry name" value="GATASE"/>
</dbReference>
<dbReference type="NCBIfam" id="TIGR01855">
    <property type="entry name" value="IMP_synth_hisH"/>
    <property type="match status" value="1"/>
</dbReference>
<dbReference type="GO" id="GO:0000105">
    <property type="term" value="P:L-histidine biosynthetic process"/>
    <property type="evidence" value="ECO:0007669"/>
    <property type="project" value="UniProtKB-UniRule"/>
</dbReference>
<organism evidence="13 14">
    <name type="scientific">Candidatus Merdicola faecigallinarum</name>
    <dbReference type="NCBI Taxonomy" id="2840862"/>
    <lineage>
        <taxon>Bacteria</taxon>
        <taxon>Bacillati</taxon>
        <taxon>Bacillota</taxon>
        <taxon>Clostridia</taxon>
        <taxon>Candidatus Merdicola</taxon>
    </lineage>
</organism>
<name>A0A9D1S949_9FIRM</name>
<dbReference type="SUPFAM" id="SSF52317">
    <property type="entry name" value="Class I glutamine amidotransferase-like"/>
    <property type="match status" value="1"/>
</dbReference>
<evidence type="ECO:0000256" key="7">
    <source>
        <dbReference type="ARBA" id="ARBA00023239"/>
    </source>
</evidence>
<evidence type="ECO:0000256" key="8">
    <source>
        <dbReference type="ARBA" id="ARBA00047838"/>
    </source>
</evidence>
<dbReference type="Pfam" id="PF00117">
    <property type="entry name" value="GATase"/>
    <property type="match status" value="1"/>
</dbReference>
<evidence type="ECO:0000256" key="5">
    <source>
        <dbReference type="ARBA" id="ARBA00022962"/>
    </source>
</evidence>
<evidence type="ECO:0000259" key="12">
    <source>
        <dbReference type="Pfam" id="PF00117"/>
    </source>
</evidence>
<keyword evidence="5 10" id="KW-0315">Glutamine amidotransferase</keyword>
<comment type="caution">
    <text evidence="13">The sequence shown here is derived from an EMBL/GenBank/DDBJ whole genome shotgun (WGS) entry which is preliminary data.</text>
</comment>
<dbReference type="GO" id="GO:0016829">
    <property type="term" value="F:lyase activity"/>
    <property type="evidence" value="ECO:0007669"/>
    <property type="project" value="UniProtKB-KW"/>
</dbReference>
<keyword evidence="7 10" id="KW-0456">Lyase</keyword>
<evidence type="ECO:0000256" key="1">
    <source>
        <dbReference type="ARBA" id="ARBA00005091"/>
    </source>
</evidence>
<dbReference type="Proteomes" id="UP000824093">
    <property type="component" value="Unassembled WGS sequence"/>
</dbReference>
<comment type="function">
    <text evidence="10">IGPS catalyzes the conversion of PRFAR and glutamine to IGP, AICAR and glutamate. The HisH subunit catalyzes the hydrolysis of glutamine to glutamate and ammonia as part of the synthesis of IGP and AICAR. The resulting ammonia molecule is channeled to the active site of HisF.</text>
</comment>
<evidence type="ECO:0000256" key="4">
    <source>
        <dbReference type="ARBA" id="ARBA00022801"/>
    </source>
</evidence>
<protein>
    <recommendedName>
        <fullName evidence="10">Imidazole glycerol phosphate synthase subunit HisH</fullName>
        <ecNumber evidence="10">4.3.2.10</ecNumber>
    </recommendedName>
    <alternativeName>
        <fullName evidence="10">IGP synthase glutaminase subunit</fullName>
        <ecNumber evidence="10">3.5.1.2</ecNumber>
    </alternativeName>
    <alternativeName>
        <fullName evidence="10">IGP synthase subunit HisH</fullName>
    </alternativeName>
    <alternativeName>
        <fullName evidence="10">ImGP synthase subunit HisH</fullName>
        <shortName evidence="10">IGPS subunit HisH</shortName>
    </alternativeName>
</protein>
<comment type="catalytic activity">
    <reaction evidence="8 10">
        <text>5-[(5-phospho-1-deoxy-D-ribulos-1-ylimino)methylamino]-1-(5-phospho-beta-D-ribosyl)imidazole-4-carboxamide + L-glutamine = D-erythro-1-(imidazol-4-yl)glycerol 3-phosphate + 5-amino-1-(5-phospho-beta-D-ribosyl)imidazole-4-carboxamide + L-glutamate + H(+)</text>
        <dbReference type="Rhea" id="RHEA:24793"/>
        <dbReference type="ChEBI" id="CHEBI:15378"/>
        <dbReference type="ChEBI" id="CHEBI:29985"/>
        <dbReference type="ChEBI" id="CHEBI:58278"/>
        <dbReference type="ChEBI" id="CHEBI:58359"/>
        <dbReference type="ChEBI" id="CHEBI:58475"/>
        <dbReference type="ChEBI" id="CHEBI:58525"/>
        <dbReference type="EC" id="4.3.2.10"/>
    </reaction>
</comment>
<dbReference type="InterPro" id="IPR029062">
    <property type="entry name" value="Class_I_gatase-like"/>
</dbReference>
<evidence type="ECO:0000256" key="6">
    <source>
        <dbReference type="ARBA" id="ARBA00023102"/>
    </source>
</evidence>
<dbReference type="GO" id="GO:0004359">
    <property type="term" value="F:glutaminase activity"/>
    <property type="evidence" value="ECO:0007669"/>
    <property type="project" value="UniProtKB-EC"/>
</dbReference>
<feature type="active site" evidence="10 11">
    <location>
        <position position="181"/>
    </location>
</feature>
<feature type="active site" evidence="10 11">
    <location>
        <position position="183"/>
    </location>
</feature>
<comment type="pathway">
    <text evidence="1 10">Amino-acid biosynthesis; L-histidine biosynthesis; L-histidine from 5-phospho-alpha-D-ribose 1-diphosphate: step 5/9.</text>
</comment>
<evidence type="ECO:0000256" key="3">
    <source>
        <dbReference type="ARBA" id="ARBA00022605"/>
    </source>
</evidence>
<gene>
    <name evidence="10 13" type="primary">hisH</name>
    <name evidence="13" type="ORF">IAB70_02675</name>
</gene>
<feature type="domain" description="Glutamine amidotransferase" evidence="12">
    <location>
        <begin position="4"/>
        <end position="189"/>
    </location>
</feature>
<comment type="catalytic activity">
    <reaction evidence="9 10">
        <text>L-glutamine + H2O = L-glutamate + NH4(+)</text>
        <dbReference type="Rhea" id="RHEA:15889"/>
        <dbReference type="ChEBI" id="CHEBI:15377"/>
        <dbReference type="ChEBI" id="CHEBI:28938"/>
        <dbReference type="ChEBI" id="CHEBI:29985"/>
        <dbReference type="ChEBI" id="CHEBI:58359"/>
        <dbReference type="EC" id="3.5.1.2"/>
    </reaction>
</comment>
<evidence type="ECO:0000256" key="9">
    <source>
        <dbReference type="ARBA" id="ARBA00049534"/>
    </source>
</evidence>
<sequence>MIAIIDYQLGNVKSIQNAMERLEIPYIVTNQKEEIQKANGIILPGVGTFAAAMKNLKNLDLISILKERKDEGIPILGICLGMQILFETGYEVAKVDGLGFLQGKVEKIETEEKLPHMGWNELYFSKENVFQKTIKEGSDVYFVHSYMAKPFEDDVIAYAIYGENRIPAIVGRRNVLGCQFHPEKSGKIGEKILRTWKEMLK</sequence>